<protein>
    <submittedName>
        <fullName evidence="1">Uncharacterized protein</fullName>
    </submittedName>
</protein>
<sequence>MANVSERVTGSIQQIKNYYKKTHLTYSIHSLCSTSLKPYLVCPPS</sequence>
<reference evidence="1" key="1">
    <citation type="submission" date="2014-11" db="EMBL/GenBank/DDBJ databases">
        <authorList>
            <person name="Amaro Gonzalez C."/>
        </authorList>
    </citation>
    <scope>NUCLEOTIDE SEQUENCE</scope>
</reference>
<dbReference type="AlphaFoldDB" id="A0A0E9RS35"/>
<reference evidence="1" key="2">
    <citation type="journal article" date="2015" name="Fish Shellfish Immunol.">
        <title>Early steps in the European eel (Anguilla anguilla)-Vibrio vulnificus interaction in the gills: Role of the RtxA13 toxin.</title>
        <authorList>
            <person name="Callol A."/>
            <person name="Pajuelo D."/>
            <person name="Ebbesson L."/>
            <person name="Teles M."/>
            <person name="MacKenzie S."/>
            <person name="Amaro C."/>
        </authorList>
    </citation>
    <scope>NUCLEOTIDE SEQUENCE</scope>
</reference>
<accession>A0A0E9RS35</accession>
<organism evidence="1">
    <name type="scientific">Anguilla anguilla</name>
    <name type="common">European freshwater eel</name>
    <name type="synonym">Muraena anguilla</name>
    <dbReference type="NCBI Taxonomy" id="7936"/>
    <lineage>
        <taxon>Eukaryota</taxon>
        <taxon>Metazoa</taxon>
        <taxon>Chordata</taxon>
        <taxon>Craniata</taxon>
        <taxon>Vertebrata</taxon>
        <taxon>Euteleostomi</taxon>
        <taxon>Actinopterygii</taxon>
        <taxon>Neopterygii</taxon>
        <taxon>Teleostei</taxon>
        <taxon>Anguilliformes</taxon>
        <taxon>Anguillidae</taxon>
        <taxon>Anguilla</taxon>
    </lineage>
</organism>
<dbReference type="EMBL" id="GBXM01077449">
    <property type="protein sequence ID" value="JAH31128.1"/>
    <property type="molecule type" value="Transcribed_RNA"/>
</dbReference>
<name>A0A0E9RS35_ANGAN</name>
<proteinExistence type="predicted"/>
<evidence type="ECO:0000313" key="1">
    <source>
        <dbReference type="EMBL" id="JAH31128.1"/>
    </source>
</evidence>